<dbReference type="GO" id="GO:0042802">
    <property type="term" value="F:identical protein binding"/>
    <property type="evidence" value="ECO:0007669"/>
    <property type="project" value="TreeGrafter"/>
</dbReference>
<dbReference type="InterPro" id="IPR049704">
    <property type="entry name" value="Aminotrans_3_PPA_site"/>
</dbReference>
<dbReference type="EC" id="2.6.1.22" evidence="5"/>
<comment type="caution">
    <text evidence="17">The sequence shown here is derived from an EMBL/GenBank/DDBJ whole genome shotgun (WGS) entry which is preliminary data.</text>
</comment>
<dbReference type="PANTHER" id="PTHR11986:SF58">
    <property type="entry name" value="LEUCINE_METHIONINE RACEMASE"/>
    <property type="match status" value="1"/>
</dbReference>
<evidence type="ECO:0000256" key="2">
    <source>
        <dbReference type="ARBA" id="ARBA00001933"/>
    </source>
</evidence>
<dbReference type="PIRSF" id="PIRSF000521">
    <property type="entry name" value="Transaminase_4ab_Lys_Orn"/>
    <property type="match status" value="1"/>
</dbReference>
<sequence length="460" mass="49964">MKPLRSALTARQVGPRTVTRRNAVTDLAVRGDQSAGLWRERDAELISPAYSRYSDLVIDHALGAHLHTVDGRDVLDFGCGIGVTNLGHLHPAVVKAVHEQVDRLWHTSVTALSPPMVDAAAALVAVSPEGLDQVFLNNSGAEALESSIKLARRATGRTEIIAFTGGFHGRTYGALTLTASKARYREGMGPFLPGVHHVRYPHCFRYCAHRADEECPIARGDEIEHLFKTTVPPDTVAAIVVEPLQGEGGFVVPPATFLPRLREICNQRGILLVCDEVQSGFGRTGRFFCVEHTGTQPDIMCVAKAFGNGLPIAGLVATHAVMSHWHPGEHGTTYGGNAVACAAAIAVIDTMRRDRLADRAARLGARVLQRLRGWRDEFEEVGDVRGLGLMIGIELMRGGRPAADLVSSIQRRCVERDLLILTCGIDDNVIRMLPPLTIDEADLDRGVDILESCVREEVGR</sequence>
<dbReference type="InterPro" id="IPR015421">
    <property type="entry name" value="PyrdxlP-dep_Trfase_major"/>
</dbReference>
<evidence type="ECO:0000256" key="8">
    <source>
        <dbReference type="ARBA" id="ARBA00022679"/>
    </source>
</evidence>
<dbReference type="InterPro" id="IPR015422">
    <property type="entry name" value="PyrdxlP-dep_Trfase_small"/>
</dbReference>
<comment type="catalytic activity">
    <reaction evidence="1">
        <text>(S)-3-amino-2-methylpropanoate + 2-oxoglutarate = 2-methyl-3-oxopropanoate + L-glutamate</text>
        <dbReference type="Rhea" id="RHEA:13993"/>
        <dbReference type="ChEBI" id="CHEBI:16810"/>
        <dbReference type="ChEBI" id="CHEBI:29985"/>
        <dbReference type="ChEBI" id="CHEBI:57700"/>
        <dbReference type="ChEBI" id="CHEBI:58655"/>
        <dbReference type="EC" id="2.6.1.22"/>
    </reaction>
</comment>
<protein>
    <recommendedName>
        <fullName evidence="12">(S)-3-amino-2-methylpropionate transaminase</fullName>
        <ecNumber evidence="6">2.6.1.19</ecNumber>
        <ecNumber evidence="5">2.6.1.22</ecNumber>
    </recommendedName>
    <alternativeName>
        <fullName evidence="13">GABA aminotransferase</fullName>
    </alternativeName>
    <alternativeName>
        <fullName evidence="11">Gamma-amino-N-butyrate transaminase</fullName>
    </alternativeName>
    <alternativeName>
        <fullName evidence="15">Glutamate:succinic semialdehyde transaminase</fullName>
    </alternativeName>
    <alternativeName>
        <fullName evidence="10">L-AIBAT</fullName>
    </alternativeName>
</protein>
<organism evidence="17 18">
    <name type="scientific">Candidatus Amunia macphersoniae</name>
    <dbReference type="NCBI Taxonomy" id="3127014"/>
    <lineage>
        <taxon>Bacteria</taxon>
        <taxon>Bacillati</taxon>
        <taxon>Candidatus Dormiibacterota</taxon>
        <taxon>Candidatus Dormibacteria</taxon>
        <taxon>Candidatus Aeolococcales</taxon>
        <taxon>Candidatus Aeolococcaceae</taxon>
        <taxon>Candidatus Amunia</taxon>
    </lineage>
</organism>
<dbReference type="GO" id="GO:0030170">
    <property type="term" value="F:pyridoxal phosphate binding"/>
    <property type="evidence" value="ECO:0007669"/>
    <property type="project" value="InterPro"/>
</dbReference>
<evidence type="ECO:0000256" key="3">
    <source>
        <dbReference type="ARBA" id="ARBA00005176"/>
    </source>
</evidence>
<comment type="similarity">
    <text evidence="4 16">Belongs to the class-III pyridoxal-phosphate-dependent aminotransferase family.</text>
</comment>
<evidence type="ECO:0000256" key="16">
    <source>
        <dbReference type="RuleBase" id="RU003560"/>
    </source>
</evidence>
<dbReference type="PANTHER" id="PTHR11986">
    <property type="entry name" value="AMINOTRANSFERASE CLASS III"/>
    <property type="match status" value="1"/>
</dbReference>
<dbReference type="InterPro" id="IPR050103">
    <property type="entry name" value="Class-III_PLP-dep_AT"/>
</dbReference>
<evidence type="ECO:0000256" key="5">
    <source>
        <dbReference type="ARBA" id="ARBA00012876"/>
    </source>
</evidence>
<keyword evidence="8" id="KW-0808">Transferase</keyword>
<dbReference type="EMBL" id="JAEKNN010000046">
    <property type="protein sequence ID" value="MBJ7609548.1"/>
    <property type="molecule type" value="Genomic_DNA"/>
</dbReference>
<evidence type="ECO:0000256" key="14">
    <source>
        <dbReference type="ARBA" id="ARBA00048021"/>
    </source>
</evidence>
<comment type="cofactor">
    <cofactor evidence="2">
        <name>pyridoxal 5'-phosphate</name>
        <dbReference type="ChEBI" id="CHEBI:597326"/>
    </cofactor>
</comment>
<comment type="pathway">
    <text evidence="3">Amino-acid degradation; 4-aminobutanoate degradation.</text>
</comment>
<evidence type="ECO:0000256" key="9">
    <source>
        <dbReference type="ARBA" id="ARBA00022898"/>
    </source>
</evidence>
<dbReference type="CDD" id="cd00610">
    <property type="entry name" value="OAT_like"/>
    <property type="match status" value="1"/>
</dbReference>
<evidence type="ECO:0000256" key="7">
    <source>
        <dbReference type="ARBA" id="ARBA00022576"/>
    </source>
</evidence>
<dbReference type="Proteomes" id="UP000614410">
    <property type="component" value="Unassembled WGS sequence"/>
</dbReference>
<accession>A0A934NF72</accession>
<dbReference type="PROSITE" id="PS00600">
    <property type="entry name" value="AA_TRANSFER_CLASS_3"/>
    <property type="match status" value="1"/>
</dbReference>
<evidence type="ECO:0000256" key="4">
    <source>
        <dbReference type="ARBA" id="ARBA00008954"/>
    </source>
</evidence>
<dbReference type="GO" id="GO:0034386">
    <property type="term" value="F:4-aminobutyrate:2-oxoglutarate transaminase activity"/>
    <property type="evidence" value="ECO:0007669"/>
    <property type="project" value="UniProtKB-EC"/>
</dbReference>
<dbReference type="AlphaFoldDB" id="A0A934NF72"/>
<evidence type="ECO:0000256" key="15">
    <source>
        <dbReference type="ARBA" id="ARBA00050054"/>
    </source>
</evidence>
<keyword evidence="7 17" id="KW-0032">Aminotransferase</keyword>
<evidence type="ECO:0000256" key="10">
    <source>
        <dbReference type="ARBA" id="ARBA00029760"/>
    </source>
</evidence>
<dbReference type="InterPro" id="IPR005814">
    <property type="entry name" value="Aminotrans_3"/>
</dbReference>
<gene>
    <name evidence="17" type="ORF">JF887_09005</name>
</gene>
<proteinExistence type="inferred from homology"/>
<reference evidence="17 18" key="1">
    <citation type="submission" date="2020-10" db="EMBL/GenBank/DDBJ databases">
        <title>Ca. Dormibacterota MAGs.</title>
        <authorList>
            <person name="Montgomery K."/>
        </authorList>
    </citation>
    <scope>NUCLEOTIDE SEQUENCE [LARGE SCALE GENOMIC DNA]</scope>
    <source>
        <strain evidence="17">Mitchell_Peninsula_5</strain>
    </source>
</reference>
<keyword evidence="9 16" id="KW-0663">Pyridoxal phosphate</keyword>
<dbReference type="InterPro" id="IPR015424">
    <property type="entry name" value="PyrdxlP-dep_Trfase"/>
</dbReference>
<dbReference type="EC" id="2.6.1.19" evidence="6"/>
<evidence type="ECO:0000256" key="6">
    <source>
        <dbReference type="ARBA" id="ARBA00012912"/>
    </source>
</evidence>
<evidence type="ECO:0000256" key="13">
    <source>
        <dbReference type="ARBA" id="ARBA00031787"/>
    </source>
</evidence>
<evidence type="ECO:0000256" key="11">
    <source>
        <dbReference type="ARBA" id="ARBA00030204"/>
    </source>
</evidence>
<dbReference type="Gene3D" id="3.90.1150.10">
    <property type="entry name" value="Aspartate Aminotransferase, domain 1"/>
    <property type="match status" value="1"/>
</dbReference>
<comment type="catalytic activity">
    <reaction evidence="14">
        <text>4-aminobutanoate + 2-oxoglutarate = succinate semialdehyde + L-glutamate</text>
        <dbReference type="Rhea" id="RHEA:23352"/>
        <dbReference type="ChEBI" id="CHEBI:16810"/>
        <dbReference type="ChEBI" id="CHEBI:29985"/>
        <dbReference type="ChEBI" id="CHEBI:57706"/>
        <dbReference type="ChEBI" id="CHEBI:59888"/>
        <dbReference type="EC" id="2.6.1.19"/>
    </reaction>
</comment>
<dbReference type="FunFam" id="3.40.640.10:FF:000013">
    <property type="entry name" value="4-aminobutyrate aminotransferase"/>
    <property type="match status" value="1"/>
</dbReference>
<dbReference type="GO" id="GO:0047298">
    <property type="term" value="F:(S)-3-amino-2-methylpropionate transaminase activity"/>
    <property type="evidence" value="ECO:0007669"/>
    <property type="project" value="UniProtKB-EC"/>
</dbReference>
<evidence type="ECO:0000313" key="17">
    <source>
        <dbReference type="EMBL" id="MBJ7609548.1"/>
    </source>
</evidence>
<name>A0A934NF72_9BACT</name>
<dbReference type="Gene3D" id="3.40.640.10">
    <property type="entry name" value="Type I PLP-dependent aspartate aminotransferase-like (Major domain)"/>
    <property type="match status" value="1"/>
</dbReference>
<dbReference type="SUPFAM" id="SSF53383">
    <property type="entry name" value="PLP-dependent transferases"/>
    <property type="match status" value="1"/>
</dbReference>
<evidence type="ECO:0000256" key="12">
    <source>
        <dbReference type="ARBA" id="ARBA00030857"/>
    </source>
</evidence>
<evidence type="ECO:0000313" key="18">
    <source>
        <dbReference type="Proteomes" id="UP000614410"/>
    </source>
</evidence>
<evidence type="ECO:0000256" key="1">
    <source>
        <dbReference type="ARBA" id="ARBA00001750"/>
    </source>
</evidence>
<dbReference type="Pfam" id="PF00202">
    <property type="entry name" value="Aminotran_3"/>
    <property type="match status" value="1"/>
</dbReference>